<gene>
    <name evidence="1" type="ORF">JS44_06780</name>
</gene>
<protein>
    <submittedName>
        <fullName evidence="1">Uncharacterized protein</fullName>
    </submittedName>
</protein>
<comment type="caution">
    <text evidence="1">The sequence shown here is derived from an EMBL/GenBank/DDBJ whole genome shotgun (WGS) entry which is preliminary data.</text>
</comment>
<proteinExistence type="predicted"/>
<accession>A0A094IZD7</accession>
<reference evidence="1" key="1">
    <citation type="submission" date="2014-08" db="EMBL/GenBank/DDBJ databases">
        <title>Fullgenome sequencing of Anoxybacillus sp.25 isolate from Garga hot-spring Russia.</title>
        <authorList>
            <person name="Rozanov A.S."/>
            <person name="Kotenko A.V."/>
            <person name="Malup T.K."/>
            <person name="Peltek S.E."/>
        </authorList>
    </citation>
    <scope>NUCLEOTIDE SEQUENCE [LARGE SCALE GENOMIC DNA]</scope>
    <source>
        <strain evidence="1">25</strain>
    </source>
</reference>
<sequence length="82" mass="9506">MQIMEKTAKCFRGWPVIVEVDEKKDENRGKGWINIKQARDAFPSDPTTMMQMNKPFASCIVHRIPPLYKNRPKVCSLGRLND</sequence>
<dbReference type="AlphaFoldDB" id="A0A094IZD7"/>
<organism evidence="1">
    <name type="scientific">Anoxybacillus flavithermus</name>
    <dbReference type="NCBI Taxonomy" id="33934"/>
    <lineage>
        <taxon>Bacteria</taxon>
        <taxon>Bacillati</taxon>
        <taxon>Bacillota</taxon>
        <taxon>Bacilli</taxon>
        <taxon>Bacillales</taxon>
        <taxon>Anoxybacillaceae</taxon>
        <taxon>Anoxybacillus</taxon>
    </lineage>
</organism>
<dbReference type="EMBL" id="JPZO01000032">
    <property type="protein sequence ID" value="KFZ32447.1"/>
    <property type="molecule type" value="Genomic_DNA"/>
</dbReference>
<evidence type="ECO:0000313" key="1">
    <source>
        <dbReference type="EMBL" id="KFZ32447.1"/>
    </source>
</evidence>
<name>A0A094IZD7_9BACL</name>